<name>A0A917K7L9_9BACL</name>
<sequence length="108" mass="12178">MPCDPQVRTGTVELTSENYDRIQEAADRGQNLWRLDPVRTAQVVGSAVLGLRPTDVYTLVEQYYDPGSGLQHAVVRVQHGRCTYLVELYQPRRQGRGGIWVVHAVTEL</sequence>
<dbReference type="EMBL" id="BMOY01000009">
    <property type="protein sequence ID" value="GGJ01782.1"/>
    <property type="molecule type" value="Genomic_DNA"/>
</dbReference>
<reference evidence="1" key="1">
    <citation type="journal article" date="2014" name="Int. J. Syst. Evol. Microbiol.">
        <title>Complete genome sequence of Corynebacterium casei LMG S-19264T (=DSM 44701T), isolated from a smear-ripened cheese.</title>
        <authorList>
            <consortium name="US DOE Joint Genome Institute (JGI-PGF)"/>
            <person name="Walter F."/>
            <person name="Albersmeier A."/>
            <person name="Kalinowski J."/>
            <person name="Ruckert C."/>
        </authorList>
    </citation>
    <scope>NUCLEOTIDE SEQUENCE</scope>
    <source>
        <strain evidence="1">JCM 18487</strain>
    </source>
</reference>
<keyword evidence="2" id="KW-1185">Reference proteome</keyword>
<accession>A0A917K7L9</accession>
<comment type="caution">
    <text evidence="1">The sequence shown here is derived from an EMBL/GenBank/DDBJ whole genome shotgun (WGS) entry which is preliminary data.</text>
</comment>
<organism evidence="1 2">
    <name type="scientific">Alicyclobacillus cellulosilyticus</name>
    <dbReference type="NCBI Taxonomy" id="1003997"/>
    <lineage>
        <taxon>Bacteria</taxon>
        <taxon>Bacillati</taxon>
        <taxon>Bacillota</taxon>
        <taxon>Bacilli</taxon>
        <taxon>Bacillales</taxon>
        <taxon>Alicyclobacillaceae</taxon>
        <taxon>Alicyclobacillus</taxon>
    </lineage>
</organism>
<reference evidence="1" key="2">
    <citation type="submission" date="2020-09" db="EMBL/GenBank/DDBJ databases">
        <authorList>
            <person name="Sun Q."/>
            <person name="Ohkuma M."/>
        </authorList>
    </citation>
    <scope>NUCLEOTIDE SEQUENCE</scope>
    <source>
        <strain evidence="1">JCM 18487</strain>
    </source>
</reference>
<gene>
    <name evidence="1" type="ORF">GCM10010885_08730</name>
</gene>
<proteinExistence type="predicted"/>
<dbReference type="Proteomes" id="UP000637695">
    <property type="component" value="Unassembled WGS sequence"/>
</dbReference>
<evidence type="ECO:0000313" key="1">
    <source>
        <dbReference type="EMBL" id="GGJ01782.1"/>
    </source>
</evidence>
<dbReference type="AlphaFoldDB" id="A0A917K7L9"/>
<dbReference type="RefSeq" id="WP_188881373.1">
    <property type="nucleotide sequence ID" value="NZ_BMOY01000009.1"/>
</dbReference>
<protein>
    <submittedName>
        <fullName evidence="1">Uncharacterized protein</fullName>
    </submittedName>
</protein>
<evidence type="ECO:0000313" key="2">
    <source>
        <dbReference type="Proteomes" id="UP000637695"/>
    </source>
</evidence>